<sequence length="193" mass="22131">MTVLCFEIQAKPDLLVGVNFKGEVVEGQEEVEASAWTIHLGIHKARPDALCVFHLHPPYVTALGILKDLPFDMYHQNSCYFYNEFAYDKDFSGLSLDTDEGERIAKHIGNKRVLFMCNHGVAVVGKTVAETFNDTYYIERACMYQTLAMSTSRELQRLPEHVIKITKDQYDSVRSYYGKAFFESVKRILSKKE</sequence>
<evidence type="ECO:0000256" key="1">
    <source>
        <dbReference type="ARBA" id="ARBA00006274"/>
    </source>
</evidence>
<accession>A0A6P8H524</accession>
<dbReference type="Gene3D" id="3.40.225.10">
    <property type="entry name" value="Class II aldolase/adducin N-terminal domain"/>
    <property type="match status" value="1"/>
</dbReference>
<dbReference type="AlphaFoldDB" id="A0A6P8H524"/>
<dbReference type="KEGG" id="aten:116287982"/>
<comment type="similarity">
    <text evidence="1">Belongs to the aldolase class II family. Adducin subfamily.</text>
</comment>
<dbReference type="PANTHER" id="PTHR10672">
    <property type="entry name" value="ADDUCIN"/>
    <property type="match status" value="1"/>
</dbReference>
<keyword evidence="3" id="KW-1185">Reference proteome</keyword>
<dbReference type="SMART" id="SM01007">
    <property type="entry name" value="Aldolase_II"/>
    <property type="match status" value="1"/>
</dbReference>
<dbReference type="PANTHER" id="PTHR10672:SF21">
    <property type="entry name" value="CLASS II ALDOLASE_ADDUCIN N-TERMINAL DOMAIN-CONTAINING PROTEIN"/>
    <property type="match status" value="1"/>
</dbReference>
<gene>
    <name evidence="4" type="primary">LOC116287982</name>
</gene>
<evidence type="ECO:0000259" key="2">
    <source>
        <dbReference type="SMART" id="SM01007"/>
    </source>
</evidence>
<dbReference type="GO" id="GO:0005856">
    <property type="term" value="C:cytoskeleton"/>
    <property type="evidence" value="ECO:0007669"/>
    <property type="project" value="TreeGrafter"/>
</dbReference>
<feature type="domain" description="Class II aldolase/adducin N-terminal" evidence="2">
    <location>
        <begin position="1"/>
        <end position="146"/>
    </location>
</feature>
<dbReference type="SUPFAM" id="SSF53639">
    <property type="entry name" value="AraD/HMP-PK domain-like"/>
    <property type="match status" value="1"/>
</dbReference>
<name>A0A6P8H524_ACTTE</name>
<dbReference type="RefSeq" id="XP_031550556.1">
    <property type="nucleotide sequence ID" value="XM_031694696.1"/>
</dbReference>
<dbReference type="GO" id="GO:0005886">
    <property type="term" value="C:plasma membrane"/>
    <property type="evidence" value="ECO:0007669"/>
    <property type="project" value="UniProtKB-SubCell"/>
</dbReference>
<reference evidence="4" key="1">
    <citation type="submission" date="2025-08" db="UniProtKB">
        <authorList>
            <consortium name="RefSeq"/>
        </authorList>
    </citation>
    <scope>IDENTIFICATION</scope>
    <source>
        <tissue evidence="4">Tentacle</tissue>
    </source>
</reference>
<proteinExistence type="inferred from homology"/>
<dbReference type="GO" id="GO:0051015">
    <property type="term" value="F:actin filament binding"/>
    <property type="evidence" value="ECO:0007669"/>
    <property type="project" value="TreeGrafter"/>
</dbReference>
<evidence type="ECO:0000313" key="4">
    <source>
        <dbReference type="RefSeq" id="XP_031550556.1"/>
    </source>
</evidence>
<dbReference type="InParanoid" id="A0A6P8H524"/>
<dbReference type="Proteomes" id="UP000515163">
    <property type="component" value="Unplaced"/>
</dbReference>
<dbReference type="InterPro" id="IPR036409">
    <property type="entry name" value="Aldolase_II/adducin_N_sf"/>
</dbReference>
<dbReference type="InterPro" id="IPR051017">
    <property type="entry name" value="Aldolase-II_Adducin_sf"/>
</dbReference>
<organism evidence="3 4">
    <name type="scientific">Actinia tenebrosa</name>
    <name type="common">Australian red waratah sea anemone</name>
    <dbReference type="NCBI Taxonomy" id="6105"/>
    <lineage>
        <taxon>Eukaryota</taxon>
        <taxon>Metazoa</taxon>
        <taxon>Cnidaria</taxon>
        <taxon>Anthozoa</taxon>
        <taxon>Hexacorallia</taxon>
        <taxon>Actiniaria</taxon>
        <taxon>Actiniidae</taxon>
        <taxon>Actinia</taxon>
    </lineage>
</organism>
<evidence type="ECO:0000313" key="3">
    <source>
        <dbReference type="Proteomes" id="UP000515163"/>
    </source>
</evidence>
<dbReference type="GeneID" id="116287982"/>
<dbReference type="Pfam" id="PF00596">
    <property type="entry name" value="Aldolase_II"/>
    <property type="match status" value="1"/>
</dbReference>
<protein>
    <submittedName>
        <fullName evidence="4">Uncharacterized protein LOC116287982</fullName>
    </submittedName>
</protein>
<dbReference type="InterPro" id="IPR001303">
    <property type="entry name" value="Aldolase_II/adducin_N"/>
</dbReference>
<dbReference type="OrthoDB" id="3238794at2759"/>